<name>A0A8T0FTF2_ARGBR</name>
<reference evidence="1" key="2">
    <citation type="submission" date="2020-06" db="EMBL/GenBank/DDBJ databases">
        <authorList>
            <person name="Sheffer M."/>
        </authorList>
    </citation>
    <scope>NUCLEOTIDE SEQUENCE</scope>
</reference>
<sequence>MFVGAMKRLFPVCGMIAFSALGKNWVDSSYLDDQGTFFRFRTEAISDGQLTRVHAVVFDKGTPSVTIAAFSVLCTCCPSAPMLD</sequence>
<organism evidence="1 2">
    <name type="scientific">Argiope bruennichi</name>
    <name type="common">Wasp spider</name>
    <name type="synonym">Aranea bruennichi</name>
    <dbReference type="NCBI Taxonomy" id="94029"/>
    <lineage>
        <taxon>Eukaryota</taxon>
        <taxon>Metazoa</taxon>
        <taxon>Ecdysozoa</taxon>
        <taxon>Arthropoda</taxon>
        <taxon>Chelicerata</taxon>
        <taxon>Arachnida</taxon>
        <taxon>Araneae</taxon>
        <taxon>Araneomorphae</taxon>
        <taxon>Entelegynae</taxon>
        <taxon>Araneoidea</taxon>
        <taxon>Araneidae</taxon>
        <taxon>Argiope</taxon>
    </lineage>
</organism>
<dbReference type="Proteomes" id="UP000807504">
    <property type="component" value="Unassembled WGS sequence"/>
</dbReference>
<proteinExistence type="predicted"/>
<evidence type="ECO:0000313" key="1">
    <source>
        <dbReference type="EMBL" id="KAF8794424.1"/>
    </source>
</evidence>
<protein>
    <submittedName>
        <fullName evidence="1">Uncharacterized protein</fullName>
    </submittedName>
</protein>
<gene>
    <name evidence="1" type="ORF">HNY73_002407</name>
</gene>
<keyword evidence="2" id="KW-1185">Reference proteome</keyword>
<dbReference type="AlphaFoldDB" id="A0A8T0FTF2"/>
<accession>A0A8T0FTF2</accession>
<reference evidence="1" key="1">
    <citation type="journal article" date="2020" name="bioRxiv">
        <title>Chromosome-level reference genome of the European wasp spider Argiope bruennichi: a resource for studies on range expansion and evolutionary adaptation.</title>
        <authorList>
            <person name="Sheffer M.M."/>
            <person name="Hoppe A."/>
            <person name="Krehenwinkel H."/>
            <person name="Uhl G."/>
            <person name="Kuss A.W."/>
            <person name="Jensen L."/>
            <person name="Jensen C."/>
            <person name="Gillespie R.G."/>
            <person name="Hoff K.J."/>
            <person name="Prost S."/>
        </authorList>
    </citation>
    <scope>NUCLEOTIDE SEQUENCE</scope>
</reference>
<dbReference type="EMBL" id="JABXBU010000002">
    <property type="protein sequence ID" value="KAF8794424.1"/>
    <property type="molecule type" value="Genomic_DNA"/>
</dbReference>
<evidence type="ECO:0000313" key="2">
    <source>
        <dbReference type="Proteomes" id="UP000807504"/>
    </source>
</evidence>
<comment type="caution">
    <text evidence="1">The sequence shown here is derived from an EMBL/GenBank/DDBJ whole genome shotgun (WGS) entry which is preliminary data.</text>
</comment>